<evidence type="ECO:0000313" key="2">
    <source>
        <dbReference type="Proteomes" id="UP001589645"/>
    </source>
</evidence>
<comment type="caution">
    <text evidence="1">The sequence shown here is derived from an EMBL/GenBank/DDBJ whole genome shotgun (WGS) entry which is preliminary data.</text>
</comment>
<dbReference type="RefSeq" id="WP_390192210.1">
    <property type="nucleotide sequence ID" value="NZ_JBHMEP010000002.1"/>
</dbReference>
<reference evidence="1 2" key="1">
    <citation type="submission" date="2024-09" db="EMBL/GenBank/DDBJ databases">
        <authorList>
            <person name="Sun Q."/>
            <person name="Mori K."/>
        </authorList>
    </citation>
    <scope>NUCLEOTIDE SEQUENCE [LARGE SCALE GENOMIC DNA]</scope>
    <source>
        <strain evidence="1 2">CECT 8064</strain>
    </source>
</reference>
<protein>
    <recommendedName>
        <fullName evidence="3">Cytochrome oxidase biogenesis cluster protein</fullName>
    </recommendedName>
</protein>
<dbReference type="EMBL" id="JBHMEP010000002">
    <property type="protein sequence ID" value="MFB9135394.1"/>
    <property type="molecule type" value="Genomic_DNA"/>
</dbReference>
<evidence type="ECO:0008006" key="3">
    <source>
        <dbReference type="Google" id="ProtNLM"/>
    </source>
</evidence>
<gene>
    <name evidence="1" type="ORF">ACFFUV_10525</name>
</gene>
<proteinExistence type="predicted"/>
<name>A0ABV5HMD5_9VIBR</name>
<accession>A0ABV5HMD5</accession>
<evidence type="ECO:0000313" key="1">
    <source>
        <dbReference type="EMBL" id="MFB9135394.1"/>
    </source>
</evidence>
<dbReference type="Proteomes" id="UP001589645">
    <property type="component" value="Unassembled WGS sequence"/>
</dbReference>
<keyword evidence="2" id="KW-1185">Reference proteome</keyword>
<organism evidence="1 2">
    <name type="scientific">Vibrio olivae</name>
    <dbReference type="NCBI Taxonomy" id="1243002"/>
    <lineage>
        <taxon>Bacteria</taxon>
        <taxon>Pseudomonadati</taxon>
        <taxon>Pseudomonadota</taxon>
        <taxon>Gammaproteobacteria</taxon>
        <taxon>Vibrionales</taxon>
        <taxon>Vibrionaceae</taxon>
        <taxon>Vibrio</taxon>
    </lineage>
</organism>
<sequence>MTNRIVKGRLMLIGLVSLFAIPVFVAKAILVNQWYQPGVTNRGVLIEPRVTYQSLGVDNPFEQQKWQLGYVLPEQCGAVCQQQLHLLQQSHIALGKYQTNVEPVVFVTPQSDTSQLDDRKFTQVAVSPEFLSLVQHSEYVIVDPLGQLVMRYLHFSQPDDLVEQSKGILADLRKMLKLSRVG</sequence>